<dbReference type="Gene3D" id="3.90.25.10">
    <property type="entry name" value="UDP-galactose 4-epimerase, domain 1"/>
    <property type="match status" value="1"/>
</dbReference>
<dbReference type="AlphaFoldDB" id="A0A6N4R9A1"/>
<feature type="domain" description="NAD-dependent epimerase/dehydratase" evidence="3">
    <location>
        <begin position="4"/>
        <end position="244"/>
    </location>
</feature>
<sequence length="309" mass="33316">MAKILVTGGAGFIGSYVVRALVAGGHNIVVLDDLSTSKREAIPHGNQMEFIKGDVSDMATVEKAMQGCDHVIHLAAIVSIPQALDNPDKVYLTNVQGTFHVLEAARRMKLRGRVIYASSAAVYGNLSDGAVKEEDAGNVSLNNPYAASKRAGEVLARMYKDVYGLKLTTLRIFNAYGPGQDENGGYSGLLSKVVDSVTNGTLLTIYGDGSQTRDLVSVHDVAMIIRGLVQAPVTVELPWVLNVGSGIAITLLDTIRQVVSIKRVNPRVEYRPARKSDVKLSCADISLLRQIFPGWKPVDLATGLRQWLS</sequence>
<evidence type="ECO:0000256" key="2">
    <source>
        <dbReference type="ARBA" id="ARBA00007637"/>
    </source>
</evidence>
<proteinExistence type="inferred from homology"/>
<dbReference type="PANTHER" id="PTHR43000">
    <property type="entry name" value="DTDP-D-GLUCOSE 4,6-DEHYDRATASE-RELATED"/>
    <property type="match status" value="1"/>
</dbReference>
<dbReference type="EMBL" id="VAFM01000002">
    <property type="protein sequence ID" value="TKW60724.1"/>
    <property type="molecule type" value="Genomic_DNA"/>
</dbReference>
<dbReference type="SUPFAM" id="SSF51735">
    <property type="entry name" value="NAD(P)-binding Rossmann-fold domains"/>
    <property type="match status" value="1"/>
</dbReference>
<protein>
    <submittedName>
        <fullName evidence="4">SDR family NAD(P)-dependent oxidoreductase</fullName>
    </submittedName>
</protein>
<dbReference type="Proteomes" id="UP000320948">
    <property type="component" value="Unassembled WGS sequence"/>
</dbReference>
<dbReference type="InterPro" id="IPR036291">
    <property type="entry name" value="NAD(P)-bd_dom_sf"/>
</dbReference>
<reference evidence="4 5" key="1">
    <citation type="journal article" date="2017" name="Nat. Commun.">
        <title>In situ click chemistry generation of cyclooxygenase-2 inhibitors.</title>
        <authorList>
            <person name="Bhardwaj A."/>
            <person name="Kaur J."/>
            <person name="Wuest M."/>
            <person name="Wuest F."/>
        </authorList>
    </citation>
    <scope>NUCLEOTIDE SEQUENCE [LARGE SCALE GENOMIC DNA]</scope>
    <source>
        <strain evidence="4">S2_018_000_R2_106</strain>
    </source>
</reference>
<accession>A0A6N4R9A1</accession>
<evidence type="ECO:0000313" key="5">
    <source>
        <dbReference type="Proteomes" id="UP000320948"/>
    </source>
</evidence>
<gene>
    <name evidence="4" type="ORF">DI628_07460</name>
</gene>
<comment type="pathway">
    <text evidence="1">Bacterial outer membrane biogenesis; LPS O-antigen biosynthesis.</text>
</comment>
<evidence type="ECO:0000256" key="1">
    <source>
        <dbReference type="ARBA" id="ARBA00005125"/>
    </source>
</evidence>
<dbReference type="Pfam" id="PF01370">
    <property type="entry name" value="Epimerase"/>
    <property type="match status" value="1"/>
</dbReference>
<comment type="similarity">
    <text evidence="2">Belongs to the NAD(P)-dependent epimerase/dehydratase family.</text>
</comment>
<comment type="caution">
    <text evidence="4">The sequence shown here is derived from an EMBL/GenBank/DDBJ whole genome shotgun (WGS) entry which is preliminary data.</text>
</comment>
<dbReference type="InterPro" id="IPR001509">
    <property type="entry name" value="Epimerase_deHydtase"/>
</dbReference>
<organism evidence="4 5">
    <name type="scientific">Blastochloris viridis</name>
    <name type="common">Rhodopseudomonas viridis</name>
    <dbReference type="NCBI Taxonomy" id="1079"/>
    <lineage>
        <taxon>Bacteria</taxon>
        <taxon>Pseudomonadati</taxon>
        <taxon>Pseudomonadota</taxon>
        <taxon>Alphaproteobacteria</taxon>
        <taxon>Hyphomicrobiales</taxon>
        <taxon>Blastochloridaceae</taxon>
        <taxon>Blastochloris</taxon>
    </lineage>
</organism>
<evidence type="ECO:0000313" key="4">
    <source>
        <dbReference type="EMBL" id="TKW60724.1"/>
    </source>
</evidence>
<name>A0A6N4R9A1_BLAVI</name>
<dbReference type="Gene3D" id="3.40.50.720">
    <property type="entry name" value="NAD(P)-binding Rossmann-like Domain"/>
    <property type="match status" value="1"/>
</dbReference>
<evidence type="ECO:0000259" key="3">
    <source>
        <dbReference type="Pfam" id="PF01370"/>
    </source>
</evidence>